<sequence length="358" mass="37807">MKKKLLSVLSVATLSLSVLVAGCGGNAQQGAQQGQNQGQEQAGGDQAGQKTVRIGMVTDVGGVNDNSFNQSAWEGLQKFQQDNGLPQESVNYLQSTSDADYVPNLTQFVKDGWDLTWGIGFMMADAVKQVAEANPDAKIAIIDQEVQAPNVESVLFKENEGAFLGGVVAGSMTKSNKIGFVGGVESPVIKRFEAGFIAGVKAVNPNAKVISVYTGAFDKPDLGKQAASGLYGQGADIVFPAAGSTGDGVFNEAKDRKSKGENVWVIGVDKDQSLTFGKEITLTSVMKRVDQAVERVSKDVMDGNFKGGQVVTLGLAEDGVGLPETSKDTVPADVLAKVEEFKQKIVNKEISVPEEPQE</sequence>
<evidence type="ECO:0000256" key="1">
    <source>
        <dbReference type="ARBA" id="ARBA00004193"/>
    </source>
</evidence>
<dbReference type="InterPro" id="IPR003760">
    <property type="entry name" value="PnrA-like"/>
</dbReference>
<dbReference type="PROSITE" id="PS51257">
    <property type="entry name" value="PROKAR_LIPOPROTEIN"/>
    <property type="match status" value="1"/>
</dbReference>
<gene>
    <name evidence="10" type="ORF">JOD01_002160</name>
</gene>
<dbReference type="AlphaFoldDB" id="A0A938Y220"/>
<keyword evidence="6" id="KW-0449">Lipoprotein</keyword>
<reference evidence="10" key="1">
    <citation type="submission" date="2021-01" db="EMBL/GenBank/DDBJ databases">
        <title>Genomic Encyclopedia of Type Strains, Phase IV (KMG-IV): sequencing the most valuable type-strain genomes for metagenomic binning, comparative biology and taxonomic classification.</title>
        <authorList>
            <person name="Goeker M."/>
        </authorList>
    </citation>
    <scope>NUCLEOTIDE SEQUENCE</scope>
    <source>
        <strain evidence="10">DSM 25523</strain>
    </source>
</reference>
<proteinExistence type="inferred from homology"/>
<accession>A0A938Y220</accession>
<comment type="subcellular location">
    <subcellularLocation>
        <location evidence="1">Cell membrane</location>
        <topology evidence="1">Lipid-anchor</topology>
    </subcellularLocation>
</comment>
<name>A0A938Y220_9BACL</name>
<dbReference type="RefSeq" id="WP_204518298.1">
    <property type="nucleotide sequence ID" value="NZ_BAABIN010000002.1"/>
</dbReference>
<evidence type="ECO:0000313" key="11">
    <source>
        <dbReference type="Proteomes" id="UP000717624"/>
    </source>
</evidence>
<comment type="caution">
    <text evidence="10">The sequence shown here is derived from an EMBL/GenBank/DDBJ whole genome shotgun (WGS) entry which is preliminary data.</text>
</comment>
<evidence type="ECO:0000259" key="9">
    <source>
        <dbReference type="Pfam" id="PF02608"/>
    </source>
</evidence>
<feature type="region of interest" description="Disordered" evidence="7">
    <location>
        <begin position="29"/>
        <end position="48"/>
    </location>
</feature>
<keyword evidence="3" id="KW-1003">Cell membrane</keyword>
<keyword evidence="5" id="KW-0472">Membrane</keyword>
<dbReference type="PANTHER" id="PTHR34296:SF2">
    <property type="entry name" value="ABC TRANSPORTER GUANOSINE-BINDING PROTEIN NUPN"/>
    <property type="match status" value="1"/>
</dbReference>
<organism evidence="10 11">
    <name type="scientific">Brevibacillus fulvus</name>
    <dbReference type="NCBI Taxonomy" id="1125967"/>
    <lineage>
        <taxon>Bacteria</taxon>
        <taxon>Bacillati</taxon>
        <taxon>Bacillota</taxon>
        <taxon>Bacilli</taxon>
        <taxon>Bacillales</taxon>
        <taxon>Paenibacillaceae</taxon>
        <taxon>Brevibacillus</taxon>
    </lineage>
</organism>
<dbReference type="EMBL" id="JAFBEB010000006">
    <property type="protein sequence ID" value="MBM7590556.1"/>
    <property type="molecule type" value="Genomic_DNA"/>
</dbReference>
<dbReference type="Pfam" id="PF02608">
    <property type="entry name" value="Bmp"/>
    <property type="match status" value="1"/>
</dbReference>
<protein>
    <submittedName>
        <fullName evidence="10">Basic membrane protein A</fullName>
    </submittedName>
</protein>
<evidence type="ECO:0000256" key="2">
    <source>
        <dbReference type="ARBA" id="ARBA00008610"/>
    </source>
</evidence>
<keyword evidence="4 8" id="KW-0732">Signal</keyword>
<dbReference type="Gene3D" id="3.40.50.2300">
    <property type="match status" value="2"/>
</dbReference>
<dbReference type="Proteomes" id="UP000717624">
    <property type="component" value="Unassembled WGS sequence"/>
</dbReference>
<evidence type="ECO:0000313" key="10">
    <source>
        <dbReference type="EMBL" id="MBM7590556.1"/>
    </source>
</evidence>
<evidence type="ECO:0000256" key="4">
    <source>
        <dbReference type="ARBA" id="ARBA00022729"/>
    </source>
</evidence>
<dbReference type="SUPFAM" id="SSF53822">
    <property type="entry name" value="Periplasmic binding protein-like I"/>
    <property type="match status" value="1"/>
</dbReference>
<feature type="domain" description="ABC transporter substrate-binding protein PnrA-like" evidence="9">
    <location>
        <begin position="55"/>
        <end position="354"/>
    </location>
</feature>
<feature type="signal peptide" evidence="8">
    <location>
        <begin position="1"/>
        <end position="20"/>
    </location>
</feature>
<comment type="similarity">
    <text evidence="2">Belongs to the BMP lipoprotein family.</text>
</comment>
<dbReference type="CDD" id="cd06354">
    <property type="entry name" value="PBP1_PrnA-like"/>
    <property type="match status" value="1"/>
</dbReference>
<evidence type="ECO:0000256" key="5">
    <source>
        <dbReference type="ARBA" id="ARBA00023136"/>
    </source>
</evidence>
<evidence type="ECO:0000256" key="6">
    <source>
        <dbReference type="ARBA" id="ARBA00023288"/>
    </source>
</evidence>
<keyword evidence="11" id="KW-1185">Reference proteome</keyword>
<evidence type="ECO:0000256" key="3">
    <source>
        <dbReference type="ARBA" id="ARBA00022475"/>
    </source>
</evidence>
<dbReference type="InterPro" id="IPR050957">
    <property type="entry name" value="BMP_lipoprotein"/>
</dbReference>
<evidence type="ECO:0000256" key="7">
    <source>
        <dbReference type="SAM" id="MobiDB-lite"/>
    </source>
</evidence>
<dbReference type="PANTHER" id="PTHR34296">
    <property type="entry name" value="TRANSCRIPTIONAL ACTIVATOR PROTEIN MED"/>
    <property type="match status" value="1"/>
</dbReference>
<feature type="chain" id="PRO_5038601370" evidence="8">
    <location>
        <begin position="21"/>
        <end position="358"/>
    </location>
</feature>
<dbReference type="InterPro" id="IPR028082">
    <property type="entry name" value="Peripla_BP_I"/>
</dbReference>
<dbReference type="GO" id="GO:0005886">
    <property type="term" value="C:plasma membrane"/>
    <property type="evidence" value="ECO:0007669"/>
    <property type="project" value="UniProtKB-SubCell"/>
</dbReference>
<evidence type="ECO:0000256" key="8">
    <source>
        <dbReference type="SAM" id="SignalP"/>
    </source>
</evidence>